<dbReference type="PANTHER" id="PTHR16172">
    <property type="entry name" value="MAJOR FACILITATOR SUPERFAMILY DOMAIN-CONTAINING PROTEIN 6-LIKE"/>
    <property type="match status" value="1"/>
</dbReference>
<dbReference type="InterPro" id="IPR051717">
    <property type="entry name" value="MFS_MFSD6"/>
</dbReference>
<feature type="domain" description="Major facilitator superfamily associated" evidence="7">
    <location>
        <begin position="3"/>
        <end position="432"/>
    </location>
</feature>
<comment type="similarity">
    <text evidence="2">Belongs to the major facilitator superfamily. MFSD6 family.</text>
</comment>
<comment type="caution">
    <text evidence="8">The sequence shown here is derived from an EMBL/GenBank/DDBJ whole genome shotgun (WGS) entry which is preliminary data.</text>
</comment>
<sequence>MTYTVLPFAGVLAKLLAGGIADARNSHKKILILSLAITALGLFSLYFTPSIPKSVIEIKNTNISVDCSATGSYIRHHHHQTPCGREDYLATISGHKNASCYIKCSPNSTDVLHEMCKAWKVSDQQCIESISFSSVEDLFLAERVESESYIPIIEATIDTLNSSSVNSSLSHPHCTTTLRLHQCQGLCDDSKLMAYLDAPEEPPTLSEVLHYPQFWMFLCLMLIAWSSFASVVTLSDTICFMLLRDYGGQYGQQRVWGAIGWGTFVVLAGALIDTVSGDAVEKDYTPAFLLTLALFILDIVTVTRIKLGQPAAPCGDQRSKRLALCSCMHNGPAVLHLLGQPKVLLFVLSCIVVGASTGALWTYQLMLVEEVAAAWTCGFRWIKLLDGLMLGVQCFLGELPFFMLAGRILKKLGHVTCMTVVVVTFGLRFILYR</sequence>
<dbReference type="InterPro" id="IPR024989">
    <property type="entry name" value="MFS_assoc_dom"/>
</dbReference>
<dbReference type="Pfam" id="PF12832">
    <property type="entry name" value="MFS_1_like"/>
    <property type="match status" value="1"/>
</dbReference>
<proteinExistence type="inferred from homology"/>
<dbReference type="AlphaFoldDB" id="A0A6A0GPL1"/>
<evidence type="ECO:0000256" key="2">
    <source>
        <dbReference type="ARBA" id="ARBA00005241"/>
    </source>
</evidence>
<dbReference type="EMBL" id="JQDR03017319">
    <property type="protein sequence ID" value="KAA0183966.1"/>
    <property type="molecule type" value="Genomic_DNA"/>
</dbReference>
<feature type="transmembrane region" description="Helical" evidence="6">
    <location>
        <begin position="343"/>
        <end position="364"/>
    </location>
</feature>
<dbReference type="SUPFAM" id="SSF103473">
    <property type="entry name" value="MFS general substrate transporter"/>
    <property type="match status" value="1"/>
</dbReference>
<dbReference type="InterPro" id="IPR036259">
    <property type="entry name" value="MFS_trans_sf"/>
</dbReference>
<evidence type="ECO:0000256" key="4">
    <source>
        <dbReference type="ARBA" id="ARBA00022989"/>
    </source>
</evidence>
<evidence type="ECO:0000256" key="6">
    <source>
        <dbReference type="SAM" id="Phobius"/>
    </source>
</evidence>
<gene>
    <name evidence="8" type="ORF">HAZT_HAZT010668</name>
</gene>
<organism evidence="8">
    <name type="scientific">Hyalella azteca</name>
    <name type="common">Amphipod</name>
    <dbReference type="NCBI Taxonomy" id="294128"/>
    <lineage>
        <taxon>Eukaryota</taxon>
        <taxon>Metazoa</taxon>
        <taxon>Ecdysozoa</taxon>
        <taxon>Arthropoda</taxon>
        <taxon>Crustacea</taxon>
        <taxon>Multicrustacea</taxon>
        <taxon>Malacostraca</taxon>
        <taxon>Eumalacostraca</taxon>
        <taxon>Peracarida</taxon>
        <taxon>Amphipoda</taxon>
        <taxon>Senticaudata</taxon>
        <taxon>Talitrida</taxon>
        <taxon>Talitroidea</taxon>
        <taxon>Hyalellidae</taxon>
        <taxon>Hyalella</taxon>
    </lineage>
</organism>
<evidence type="ECO:0000256" key="1">
    <source>
        <dbReference type="ARBA" id="ARBA00004141"/>
    </source>
</evidence>
<feature type="transmembrane region" description="Helical" evidence="6">
    <location>
        <begin position="30"/>
        <end position="47"/>
    </location>
</feature>
<keyword evidence="4 6" id="KW-1133">Transmembrane helix</keyword>
<comment type="subcellular location">
    <subcellularLocation>
        <location evidence="1">Membrane</location>
        <topology evidence="1">Multi-pass membrane protein</topology>
    </subcellularLocation>
</comment>
<accession>A0A6A0GPL1</accession>
<reference evidence="8" key="2">
    <citation type="journal article" date="2018" name="Environ. Sci. Technol.">
        <title>The Toxicogenome of Hyalella azteca: A Model for Sediment Ecotoxicology and Evolutionary Toxicology.</title>
        <authorList>
            <person name="Poynton H.C."/>
            <person name="Hasenbein S."/>
            <person name="Benoit J.B."/>
            <person name="Sepulveda M.S."/>
            <person name="Poelchau M.F."/>
            <person name="Hughes D.S.T."/>
            <person name="Murali S.C."/>
            <person name="Chen S."/>
            <person name="Glastad K.M."/>
            <person name="Goodisman M.A.D."/>
            <person name="Werren J.H."/>
            <person name="Vineis J.H."/>
            <person name="Bowen J.L."/>
            <person name="Friedrich M."/>
            <person name="Jones J."/>
            <person name="Robertson H.M."/>
            <person name="Feyereisen R."/>
            <person name="Mechler-Hickson A."/>
            <person name="Mathers N."/>
            <person name="Lee C.E."/>
            <person name="Colbourne J.K."/>
            <person name="Biales A."/>
            <person name="Johnston J.S."/>
            <person name="Wellborn G.A."/>
            <person name="Rosendale A.J."/>
            <person name="Cridge A.G."/>
            <person name="Munoz-Torres M.C."/>
            <person name="Bain P.A."/>
            <person name="Manny A.R."/>
            <person name="Major K.M."/>
            <person name="Lambert F.N."/>
            <person name="Vulpe C.D."/>
            <person name="Tuck P."/>
            <person name="Blalock B.J."/>
            <person name="Lin Y.Y."/>
            <person name="Smith M.E."/>
            <person name="Ochoa-Acuna H."/>
            <person name="Chen M.M."/>
            <person name="Childers C.P."/>
            <person name="Qu J."/>
            <person name="Dugan S."/>
            <person name="Lee S.L."/>
            <person name="Chao H."/>
            <person name="Dinh H."/>
            <person name="Han Y."/>
            <person name="Doddapaneni H."/>
            <person name="Worley K.C."/>
            <person name="Muzny D.M."/>
            <person name="Gibbs R.A."/>
            <person name="Richards S."/>
        </authorList>
    </citation>
    <scope>NUCLEOTIDE SEQUENCE</scope>
    <source>
        <strain evidence="8">HAZT.00-mixed</strain>
        <tissue evidence="8">Whole organism</tissue>
    </source>
</reference>
<feature type="transmembrane region" description="Helical" evidence="6">
    <location>
        <begin position="412"/>
        <end position="431"/>
    </location>
</feature>
<reference evidence="8" key="1">
    <citation type="submission" date="2014-08" db="EMBL/GenBank/DDBJ databases">
        <authorList>
            <person name="Murali S."/>
            <person name="Richards S."/>
            <person name="Bandaranaike D."/>
            <person name="Bellair M."/>
            <person name="Blankenburg K."/>
            <person name="Chao H."/>
            <person name="Dinh H."/>
            <person name="Doddapaneni H."/>
            <person name="Dugan-Rocha S."/>
            <person name="Elkadiri S."/>
            <person name="Gnanaolivu R."/>
            <person name="Hughes D."/>
            <person name="Lee S."/>
            <person name="Li M."/>
            <person name="Ming W."/>
            <person name="Munidasa M."/>
            <person name="Muniz J."/>
            <person name="Nguyen L."/>
            <person name="Osuji N."/>
            <person name="Pu L.-L."/>
            <person name="Puazo M."/>
            <person name="Skinner E."/>
            <person name="Qu C."/>
            <person name="Quiroz J."/>
            <person name="Raj R."/>
            <person name="Weissenberger G."/>
            <person name="Xin Y."/>
            <person name="Zou X."/>
            <person name="Han Y."/>
            <person name="Worley K."/>
            <person name="Muzny D."/>
            <person name="Gibbs R."/>
        </authorList>
    </citation>
    <scope>NUCLEOTIDE SEQUENCE</scope>
    <source>
        <strain evidence="8">HAZT.00-mixed</strain>
        <tissue evidence="8">Whole organism</tissue>
    </source>
</reference>
<dbReference type="Proteomes" id="UP000711488">
    <property type="component" value="Unassembled WGS sequence"/>
</dbReference>
<feature type="transmembrane region" description="Helical" evidence="6">
    <location>
        <begin position="255"/>
        <end position="272"/>
    </location>
</feature>
<keyword evidence="3 6" id="KW-0812">Transmembrane</keyword>
<evidence type="ECO:0000313" key="8">
    <source>
        <dbReference type="EMBL" id="KAA0183966.1"/>
    </source>
</evidence>
<dbReference type="GO" id="GO:0016020">
    <property type="term" value="C:membrane"/>
    <property type="evidence" value="ECO:0007669"/>
    <property type="project" value="UniProtKB-SubCell"/>
</dbReference>
<feature type="transmembrane region" description="Helical" evidence="6">
    <location>
        <begin position="214"/>
        <end position="243"/>
    </location>
</feature>
<evidence type="ECO:0000256" key="3">
    <source>
        <dbReference type="ARBA" id="ARBA00022692"/>
    </source>
</evidence>
<dbReference type="PANTHER" id="PTHR16172:SF30">
    <property type="entry name" value="SUGAR BABY, ISOFORM C"/>
    <property type="match status" value="1"/>
</dbReference>
<evidence type="ECO:0000256" key="5">
    <source>
        <dbReference type="ARBA" id="ARBA00023136"/>
    </source>
</evidence>
<reference evidence="8" key="3">
    <citation type="submission" date="2019-06" db="EMBL/GenBank/DDBJ databases">
        <authorList>
            <person name="Poynton C."/>
            <person name="Hasenbein S."/>
            <person name="Benoit J.B."/>
            <person name="Sepulveda M.S."/>
            <person name="Poelchau M.F."/>
            <person name="Murali S.C."/>
            <person name="Chen S."/>
            <person name="Glastad K.M."/>
            <person name="Werren J.H."/>
            <person name="Vineis J.H."/>
            <person name="Bowen J.L."/>
            <person name="Friedrich M."/>
            <person name="Jones J."/>
            <person name="Robertson H.M."/>
            <person name="Feyereisen R."/>
            <person name="Mechler-Hickson A."/>
            <person name="Mathers N."/>
            <person name="Lee C.E."/>
            <person name="Colbourne J.K."/>
            <person name="Biales A."/>
            <person name="Johnston J.S."/>
            <person name="Wellborn G.A."/>
            <person name="Rosendale A.J."/>
            <person name="Cridge A.G."/>
            <person name="Munoz-Torres M.C."/>
            <person name="Bain P.A."/>
            <person name="Manny A.R."/>
            <person name="Major K.M."/>
            <person name="Lambert F.N."/>
            <person name="Vulpe C.D."/>
            <person name="Tuck P."/>
            <person name="Blalock B.J."/>
            <person name="Lin Y.-Y."/>
            <person name="Smith M.E."/>
            <person name="Ochoa-Acuna H."/>
            <person name="Chen M.-J.M."/>
            <person name="Childers C.P."/>
            <person name="Qu J."/>
            <person name="Dugan S."/>
            <person name="Lee S.L."/>
            <person name="Chao H."/>
            <person name="Dinh H."/>
            <person name="Han Y."/>
            <person name="Doddapaneni H."/>
            <person name="Worley K.C."/>
            <person name="Muzny D.M."/>
            <person name="Gibbs R.A."/>
            <person name="Richards S."/>
        </authorList>
    </citation>
    <scope>NUCLEOTIDE SEQUENCE</scope>
    <source>
        <strain evidence="8">HAZT.00-mixed</strain>
        <tissue evidence="8">Whole organism</tissue>
    </source>
</reference>
<protein>
    <recommendedName>
        <fullName evidence="7">Major facilitator superfamily associated domain-containing protein</fullName>
    </recommendedName>
</protein>
<keyword evidence="5 6" id="KW-0472">Membrane</keyword>
<name>A0A6A0GPL1_HYAAZ</name>
<feature type="transmembrane region" description="Helical" evidence="6">
    <location>
        <begin position="284"/>
        <end position="302"/>
    </location>
</feature>
<dbReference type="Gene3D" id="1.20.1250.20">
    <property type="entry name" value="MFS general substrate transporter like domains"/>
    <property type="match status" value="2"/>
</dbReference>
<evidence type="ECO:0000259" key="7">
    <source>
        <dbReference type="Pfam" id="PF12832"/>
    </source>
</evidence>